<gene>
    <name evidence="1" type="ORF">HMPREF0388_0177</name>
</gene>
<dbReference type="EMBL" id="AEPY01000001">
    <property type="protein sequence ID" value="EFU81025.1"/>
    <property type="molecule type" value="Genomic_DNA"/>
</dbReference>
<comment type="caution">
    <text evidence="1">The sequence shown here is derived from an EMBL/GenBank/DDBJ whole genome shotgun (WGS) entry which is preliminary data.</text>
</comment>
<name>E6LWE0_9ACTO</name>
<dbReference type="AlphaFoldDB" id="E6LWE0"/>
<dbReference type="HOGENOM" id="CLU_2106178_0_0_11"/>
<sequence length="115" mass="12094">MRDEPSRKSRREIGYQQVIPHLWALVKPPGAVPQMETPPEGAPLGAALPEDLAQGPTIRELVAVLAASRETAAIPQGSTEVRPAIPAACDAAGATGTAVVRDAVHSFQPLDTRLN</sequence>
<proteinExistence type="predicted"/>
<accession>E6LWE0</accession>
<evidence type="ECO:0000313" key="1">
    <source>
        <dbReference type="EMBL" id="EFU81025.1"/>
    </source>
</evidence>
<dbReference type="Proteomes" id="UP000005573">
    <property type="component" value="Unassembled WGS sequence"/>
</dbReference>
<evidence type="ECO:0000313" key="2">
    <source>
        <dbReference type="Proteomes" id="UP000005573"/>
    </source>
</evidence>
<protein>
    <submittedName>
        <fullName evidence="1">Uncharacterized protein</fullName>
    </submittedName>
</protein>
<reference evidence="1 2" key="1">
    <citation type="submission" date="2010-12" db="EMBL/GenBank/DDBJ databases">
        <authorList>
            <person name="Muzny D."/>
            <person name="Qin X."/>
            <person name="Deng J."/>
            <person name="Jiang H."/>
            <person name="Liu Y."/>
            <person name="Qu J."/>
            <person name="Song X.-Z."/>
            <person name="Zhang L."/>
            <person name="Thornton R."/>
            <person name="Coyle M."/>
            <person name="Francisco L."/>
            <person name="Jackson L."/>
            <person name="Javaid M."/>
            <person name="Korchina V."/>
            <person name="Kovar C."/>
            <person name="Mata R."/>
            <person name="Mathew T."/>
            <person name="Ngo R."/>
            <person name="Nguyen L."/>
            <person name="Nguyen N."/>
            <person name="Okwuonu G."/>
            <person name="Ongeri F."/>
            <person name="Pham C."/>
            <person name="Simmons D."/>
            <person name="Wilczek-Boney K."/>
            <person name="Hale W."/>
            <person name="Jakkamsetti A."/>
            <person name="Pham P."/>
            <person name="Ruth R."/>
            <person name="San Lucas F."/>
            <person name="Warren J."/>
            <person name="Zhang J."/>
            <person name="Zhao Z."/>
            <person name="Zhou C."/>
            <person name="Zhu D."/>
            <person name="Lee S."/>
            <person name="Bess C."/>
            <person name="Blankenburg K."/>
            <person name="Forbes L."/>
            <person name="Fu Q."/>
            <person name="Gubbala S."/>
            <person name="Hirani K."/>
            <person name="Jayaseelan J.C."/>
            <person name="Lara F."/>
            <person name="Munidasa M."/>
            <person name="Palculict T."/>
            <person name="Patil S."/>
            <person name="Pu L.-L."/>
            <person name="Saada N."/>
            <person name="Tang L."/>
            <person name="Weissenberger G."/>
            <person name="Zhu Y."/>
            <person name="Hemphill L."/>
            <person name="Shang Y."/>
            <person name="Youmans B."/>
            <person name="Ayvaz T."/>
            <person name="Ross M."/>
            <person name="Santibanez J."/>
            <person name="Aqrawi P."/>
            <person name="Gross S."/>
            <person name="Joshi V."/>
            <person name="Fowler G."/>
            <person name="Nazareth L."/>
            <person name="Reid J."/>
            <person name="Worley K."/>
            <person name="Petrosino J."/>
            <person name="Highlander S."/>
            <person name="Gibbs R."/>
        </authorList>
    </citation>
    <scope>NUCLEOTIDE SEQUENCE [LARGE SCALE GENOMIC DNA]</scope>
    <source>
        <strain evidence="1 2">ATCC 51333</strain>
    </source>
</reference>
<organism evidence="1 2">
    <name type="scientific">Mobiluncus curtisii ATCC 51333</name>
    <dbReference type="NCBI Taxonomy" id="887326"/>
    <lineage>
        <taxon>Bacteria</taxon>
        <taxon>Bacillati</taxon>
        <taxon>Actinomycetota</taxon>
        <taxon>Actinomycetes</taxon>
        <taxon>Actinomycetales</taxon>
        <taxon>Actinomycetaceae</taxon>
        <taxon>Mobiluncus</taxon>
    </lineage>
</organism>